<sequence length="201" mass="21047">MSAGLSGPVAGVDEAGRGAWAGPVLAAAVILNPDCIPTGLRDSKTLSEPRREELARAIWTCARVGVGVGSVEEIDRIGVGKANYLAMQRAVAALPIRPKGALIDGLYAPILPDCETVTVVKGDAKSLSIAAASIIAKVTRDRIMHGLDHDFPDYGWAKNKGYGGAAMHRDALDKCGVTPHHRRSFAPIAKLCAENGEPAFA</sequence>
<organism evidence="18 19">
    <name type="scientific">Parvularcula marina</name>
    <dbReference type="NCBI Taxonomy" id="2292771"/>
    <lineage>
        <taxon>Bacteria</taxon>
        <taxon>Pseudomonadati</taxon>
        <taxon>Pseudomonadota</taxon>
        <taxon>Alphaproteobacteria</taxon>
        <taxon>Parvularculales</taxon>
        <taxon>Parvularculaceae</taxon>
        <taxon>Parvularcula</taxon>
    </lineage>
</organism>
<proteinExistence type="inferred from homology"/>
<evidence type="ECO:0000256" key="1">
    <source>
        <dbReference type="ARBA" id="ARBA00000077"/>
    </source>
</evidence>
<dbReference type="FunCoup" id="A0A371RLN5">
    <property type="interactions" value="330"/>
</dbReference>
<evidence type="ECO:0000256" key="4">
    <source>
        <dbReference type="ARBA" id="ARBA00004496"/>
    </source>
</evidence>
<dbReference type="EMBL" id="QUQO01000001">
    <property type="protein sequence ID" value="RFB06370.1"/>
    <property type="molecule type" value="Genomic_DNA"/>
</dbReference>
<evidence type="ECO:0000256" key="2">
    <source>
        <dbReference type="ARBA" id="ARBA00001946"/>
    </source>
</evidence>
<dbReference type="Proteomes" id="UP000264589">
    <property type="component" value="Unassembled WGS sequence"/>
</dbReference>
<feature type="binding site" evidence="14 15">
    <location>
        <position position="13"/>
    </location>
    <ligand>
        <name>a divalent metal cation</name>
        <dbReference type="ChEBI" id="CHEBI:60240"/>
    </ligand>
</feature>
<comment type="caution">
    <text evidence="18">The sequence shown here is derived from an EMBL/GenBank/DDBJ whole genome shotgun (WGS) entry which is preliminary data.</text>
</comment>
<evidence type="ECO:0000259" key="17">
    <source>
        <dbReference type="PROSITE" id="PS51975"/>
    </source>
</evidence>
<feature type="binding site" evidence="14 15">
    <location>
        <position position="14"/>
    </location>
    <ligand>
        <name>a divalent metal cation</name>
        <dbReference type="ChEBI" id="CHEBI:60240"/>
    </ligand>
</feature>
<gene>
    <name evidence="14" type="primary">rnhB</name>
    <name evidence="18" type="ORF">DX908_05995</name>
</gene>
<keyword evidence="13 14" id="KW-0464">Manganese</keyword>
<dbReference type="CDD" id="cd07182">
    <property type="entry name" value="RNase_HII_bacteria_HII_like"/>
    <property type="match status" value="1"/>
</dbReference>
<dbReference type="InterPro" id="IPR036397">
    <property type="entry name" value="RNaseH_sf"/>
</dbReference>
<keyword evidence="10 14" id="KW-0479">Metal-binding</keyword>
<reference evidence="18 19" key="1">
    <citation type="submission" date="2018-08" db="EMBL/GenBank/DDBJ databases">
        <title>Parvularcula sp. SM1705, isolated from surface water of the South Sea China.</title>
        <authorList>
            <person name="Sun L."/>
        </authorList>
    </citation>
    <scope>NUCLEOTIDE SEQUENCE [LARGE SCALE GENOMIC DNA]</scope>
    <source>
        <strain evidence="18 19">SM1705</strain>
    </source>
</reference>
<evidence type="ECO:0000256" key="14">
    <source>
        <dbReference type="HAMAP-Rule" id="MF_00052"/>
    </source>
</evidence>
<comment type="function">
    <text evidence="3 14 16">Endonuclease that specifically degrades the RNA of RNA-DNA hybrids.</text>
</comment>
<comment type="catalytic activity">
    <reaction evidence="1 14 15 16">
        <text>Endonucleolytic cleavage to 5'-phosphomonoester.</text>
        <dbReference type="EC" id="3.1.26.4"/>
    </reaction>
</comment>
<dbReference type="InterPro" id="IPR012337">
    <property type="entry name" value="RNaseH-like_sf"/>
</dbReference>
<comment type="cofactor">
    <cofactor evidence="14 15">
        <name>Mn(2+)</name>
        <dbReference type="ChEBI" id="CHEBI:29035"/>
    </cofactor>
    <cofactor evidence="14 15">
        <name>Mg(2+)</name>
        <dbReference type="ChEBI" id="CHEBI:18420"/>
    </cofactor>
    <text evidence="14 15">Manganese or magnesium. Binds 1 divalent metal ion per monomer in the absence of substrate. May bind a second metal ion after substrate binding.</text>
</comment>
<evidence type="ECO:0000256" key="9">
    <source>
        <dbReference type="ARBA" id="ARBA00022722"/>
    </source>
</evidence>
<dbReference type="HAMAP" id="MF_00052_B">
    <property type="entry name" value="RNase_HII_B"/>
    <property type="match status" value="1"/>
</dbReference>
<comment type="similarity">
    <text evidence="5 14 16">Belongs to the RNase HII family.</text>
</comment>
<dbReference type="GO" id="GO:0032299">
    <property type="term" value="C:ribonuclease H2 complex"/>
    <property type="evidence" value="ECO:0007669"/>
    <property type="project" value="TreeGrafter"/>
</dbReference>
<evidence type="ECO:0000256" key="15">
    <source>
        <dbReference type="PROSITE-ProRule" id="PRU01319"/>
    </source>
</evidence>
<dbReference type="GO" id="GO:0005737">
    <property type="term" value="C:cytoplasm"/>
    <property type="evidence" value="ECO:0007669"/>
    <property type="project" value="UniProtKB-SubCell"/>
</dbReference>
<comment type="cofactor">
    <cofactor evidence="2">
        <name>Mg(2+)</name>
        <dbReference type="ChEBI" id="CHEBI:18420"/>
    </cofactor>
</comment>
<dbReference type="AlphaFoldDB" id="A0A371RLN5"/>
<protein>
    <recommendedName>
        <fullName evidence="7 14">Ribonuclease HII</fullName>
        <shortName evidence="14">RNase HII</shortName>
        <ecNumber evidence="6 14">3.1.26.4</ecNumber>
    </recommendedName>
</protein>
<evidence type="ECO:0000256" key="3">
    <source>
        <dbReference type="ARBA" id="ARBA00004065"/>
    </source>
</evidence>
<dbReference type="PANTHER" id="PTHR10954:SF18">
    <property type="entry name" value="RIBONUCLEASE HII"/>
    <property type="match status" value="1"/>
</dbReference>
<evidence type="ECO:0000256" key="7">
    <source>
        <dbReference type="ARBA" id="ARBA00019179"/>
    </source>
</evidence>
<dbReference type="PROSITE" id="PS51975">
    <property type="entry name" value="RNASE_H_2"/>
    <property type="match status" value="1"/>
</dbReference>
<dbReference type="GO" id="GO:0006298">
    <property type="term" value="P:mismatch repair"/>
    <property type="evidence" value="ECO:0007669"/>
    <property type="project" value="TreeGrafter"/>
</dbReference>
<dbReference type="InterPro" id="IPR024567">
    <property type="entry name" value="RNase_HII/HIII_dom"/>
</dbReference>
<dbReference type="InParanoid" id="A0A371RLN5"/>
<evidence type="ECO:0000256" key="6">
    <source>
        <dbReference type="ARBA" id="ARBA00012180"/>
    </source>
</evidence>
<name>A0A371RLN5_9PROT</name>
<keyword evidence="8 14" id="KW-0963">Cytoplasm</keyword>
<evidence type="ECO:0000256" key="5">
    <source>
        <dbReference type="ARBA" id="ARBA00007383"/>
    </source>
</evidence>
<evidence type="ECO:0000256" key="8">
    <source>
        <dbReference type="ARBA" id="ARBA00022490"/>
    </source>
</evidence>
<comment type="subcellular location">
    <subcellularLocation>
        <location evidence="4 14">Cytoplasm</location>
    </subcellularLocation>
</comment>
<keyword evidence="12 14" id="KW-0378">Hydrolase</keyword>
<dbReference type="Gene3D" id="3.30.420.10">
    <property type="entry name" value="Ribonuclease H-like superfamily/Ribonuclease H"/>
    <property type="match status" value="1"/>
</dbReference>
<evidence type="ECO:0000313" key="18">
    <source>
        <dbReference type="EMBL" id="RFB06370.1"/>
    </source>
</evidence>
<evidence type="ECO:0000256" key="13">
    <source>
        <dbReference type="ARBA" id="ARBA00023211"/>
    </source>
</evidence>
<dbReference type="GO" id="GO:0043137">
    <property type="term" value="P:DNA replication, removal of RNA primer"/>
    <property type="evidence" value="ECO:0007669"/>
    <property type="project" value="TreeGrafter"/>
</dbReference>
<dbReference type="GO" id="GO:0004523">
    <property type="term" value="F:RNA-DNA hybrid ribonuclease activity"/>
    <property type="evidence" value="ECO:0007669"/>
    <property type="project" value="UniProtKB-UniRule"/>
</dbReference>
<dbReference type="NCBIfam" id="NF000595">
    <property type="entry name" value="PRK00015.1-3"/>
    <property type="match status" value="1"/>
</dbReference>
<dbReference type="InterPro" id="IPR022898">
    <property type="entry name" value="RNase_HII"/>
</dbReference>
<accession>A0A371RLN5</accession>
<dbReference type="GO" id="GO:0003723">
    <property type="term" value="F:RNA binding"/>
    <property type="evidence" value="ECO:0007669"/>
    <property type="project" value="UniProtKB-UniRule"/>
</dbReference>
<dbReference type="InterPro" id="IPR001352">
    <property type="entry name" value="RNase_HII/HIII"/>
</dbReference>
<dbReference type="SUPFAM" id="SSF53098">
    <property type="entry name" value="Ribonuclease H-like"/>
    <property type="match status" value="1"/>
</dbReference>
<keyword evidence="9 14" id="KW-0540">Nuclease</keyword>
<evidence type="ECO:0000256" key="11">
    <source>
        <dbReference type="ARBA" id="ARBA00022759"/>
    </source>
</evidence>
<feature type="domain" description="RNase H type-2" evidence="17">
    <location>
        <begin position="7"/>
        <end position="201"/>
    </location>
</feature>
<keyword evidence="19" id="KW-1185">Reference proteome</keyword>
<dbReference type="PANTHER" id="PTHR10954">
    <property type="entry name" value="RIBONUCLEASE H2 SUBUNIT A"/>
    <property type="match status" value="1"/>
</dbReference>
<dbReference type="Pfam" id="PF01351">
    <property type="entry name" value="RNase_HII"/>
    <property type="match status" value="1"/>
</dbReference>
<dbReference type="GO" id="GO:0030145">
    <property type="term" value="F:manganese ion binding"/>
    <property type="evidence" value="ECO:0007669"/>
    <property type="project" value="UniProtKB-UniRule"/>
</dbReference>
<feature type="binding site" evidence="14 15">
    <location>
        <position position="104"/>
    </location>
    <ligand>
        <name>a divalent metal cation</name>
        <dbReference type="ChEBI" id="CHEBI:60240"/>
    </ligand>
</feature>
<evidence type="ECO:0000256" key="10">
    <source>
        <dbReference type="ARBA" id="ARBA00022723"/>
    </source>
</evidence>
<keyword evidence="11 14" id="KW-0255">Endonuclease</keyword>
<dbReference type="OrthoDB" id="9803420at2"/>
<dbReference type="EC" id="3.1.26.4" evidence="6 14"/>
<evidence type="ECO:0000256" key="16">
    <source>
        <dbReference type="RuleBase" id="RU003515"/>
    </source>
</evidence>
<evidence type="ECO:0000313" key="19">
    <source>
        <dbReference type="Proteomes" id="UP000264589"/>
    </source>
</evidence>
<evidence type="ECO:0000256" key="12">
    <source>
        <dbReference type="ARBA" id="ARBA00022801"/>
    </source>
</evidence>